<comment type="caution">
    <text evidence="1">The sequence shown here is derived from an EMBL/GenBank/DDBJ whole genome shotgun (WGS) entry which is preliminary data.</text>
</comment>
<dbReference type="AlphaFoldDB" id="A0A9D4EJM4"/>
<reference evidence="1" key="1">
    <citation type="journal article" date="2019" name="bioRxiv">
        <title>The Genome of the Zebra Mussel, Dreissena polymorpha: A Resource for Invasive Species Research.</title>
        <authorList>
            <person name="McCartney M.A."/>
            <person name="Auch B."/>
            <person name="Kono T."/>
            <person name="Mallez S."/>
            <person name="Zhang Y."/>
            <person name="Obille A."/>
            <person name="Becker A."/>
            <person name="Abrahante J.E."/>
            <person name="Garbe J."/>
            <person name="Badalamenti J.P."/>
            <person name="Herman A."/>
            <person name="Mangelson H."/>
            <person name="Liachko I."/>
            <person name="Sullivan S."/>
            <person name="Sone E.D."/>
            <person name="Koren S."/>
            <person name="Silverstein K.A.T."/>
            <person name="Beckman K.B."/>
            <person name="Gohl D.M."/>
        </authorList>
    </citation>
    <scope>NUCLEOTIDE SEQUENCE</scope>
    <source>
        <strain evidence="1">Duluth1</strain>
        <tissue evidence="1">Whole animal</tissue>
    </source>
</reference>
<protein>
    <submittedName>
        <fullName evidence="1">Uncharacterized protein</fullName>
    </submittedName>
</protein>
<keyword evidence="2" id="KW-1185">Reference proteome</keyword>
<dbReference type="Proteomes" id="UP000828390">
    <property type="component" value="Unassembled WGS sequence"/>
</dbReference>
<name>A0A9D4EJM4_DREPO</name>
<evidence type="ECO:0000313" key="2">
    <source>
        <dbReference type="Proteomes" id="UP000828390"/>
    </source>
</evidence>
<evidence type="ECO:0000313" key="1">
    <source>
        <dbReference type="EMBL" id="KAH3779265.1"/>
    </source>
</evidence>
<gene>
    <name evidence="1" type="ORF">DPMN_157065</name>
</gene>
<reference evidence="1" key="2">
    <citation type="submission" date="2020-11" db="EMBL/GenBank/DDBJ databases">
        <authorList>
            <person name="McCartney M.A."/>
            <person name="Auch B."/>
            <person name="Kono T."/>
            <person name="Mallez S."/>
            <person name="Becker A."/>
            <person name="Gohl D.M."/>
            <person name="Silverstein K.A.T."/>
            <person name="Koren S."/>
            <person name="Bechman K.B."/>
            <person name="Herman A."/>
            <person name="Abrahante J.E."/>
            <person name="Garbe J."/>
        </authorList>
    </citation>
    <scope>NUCLEOTIDE SEQUENCE</scope>
    <source>
        <strain evidence="1">Duluth1</strain>
        <tissue evidence="1">Whole animal</tissue>
    </source>
</reference>
<proteinExistence type="predicted"/>
<dbReference type="EMBL" id="JAIWYP010000008">
    <property type="protein sequence ID" value="KAH3779265.1"/>
    <property type="molecule type" value="Genomic_DNA"/>
</dbReference>
<accession>A0A9D4EJM4</accession>
<organism evidence="1 2">
    <name type="scientific">Dreissena polymorpha</name>
    <name type="common">Zebra mussel</name>
    <name type="synonym">Mytilus polymorpha</name>
    <dbReference type="NCBI Taxonomy" id="45954"/>
    <lineage>
        <taxon>Eukaryota</taxon>
        <taxon>Metazoa</taxon>
        <taxon>Spiralia</taxon>
        <taxon>Lophotrochozoa</taxon>
        <taxon>Mollusca</taxon>
        <taxon>Bivalvia</taxon>
        <taxon>Autobranchia</taxon>
        <taxon>Heteroconchia</taxon>
        <taxon>Euheterodonta</taxon>
        <taxon>Imparidentia</taxon>
        <taxon>Neoheterodontei</taxon>
        <taxon>Myida</taxon>
        <taxon>Dreissenoidea</taxon>
        <taxon>Dreissenidae</taxon>
        <taxon>Dreissena</taxon>
    </lineage>
</organism>
<sequence>MFYSQPDNPKFDNDWKQHVEKRVRYVMWTFEASSIASVLLEDFYVAINDYTTGKAAGYDTMCYEHLLLVEDIILPS</sequence>